<evidence type="ECO:0000313" key="1">
    <source>
        <dbReference type="EMBL" id="KIL55920.1"/>
    </source>
</evidence>
<reference evidence="1 2" key="1">
    <citation type="submission" date="2014-04" db="EMBL/GenBank/DDBJ databases">
        <title>Evolutionary Origins and Diversification of the Mycorrhizal Mutualists.</title>
        <authorList>
            <consortium name="DOE Joint Genome Institute"/>
            <consortium name="Mycorrhizal Genomics Consortium"/>
            <person name="Kohler A."/>
            <person name="Kuo A."/>
            <person name="Nagy L.G."/>
            <person name="Floudas D."/>
            <person name="Copeland A."/>
            <person name="Barry K.W."/>
            <person name="Cichocki N."/>
            <person name="Veneault-Fourrey C."/>
            <person name="LaButti K."/>
            <person name="Lindquist E.A."/>
            <person name="Lipzen A."/>
            <person name="Lundell T."/>
            <person name="Morin E."/>
            <person name="Murat C."/>
            <person name="Riley R."/>
            <person name="Ohm R."/>
            <person name="Sun H."/>
            <person name="Tunlid A."/>
            <person name="Henrissat B."/>
            <person name="Grigoriev I.V."/>
            <person name="Hibbett D.S."/>
            <person name="Martin F."/>
        </authorList>
    </citation>
    <scope>NUCLEOTIDE SEQUENCE [LARGE SCALE GENOMIC DNA]</scope>
    <source>
        <strain evidence="1 2">Koide BX008</strain>
    </source>
</reference>
<dbReference type="AlphaFoldDB" id="A0A0C2RZU5"/>
<sequence>MSNQDQFSCSAHTHDGSSIVEGQANLLNDPLLLPPEATFVQRHCNDVNSIIQFLDVYRQRLHVNVETMRELYHRLQKMMEQPSIRISQVLPIPENDACQSFTELGSSGGGELGTFQYHAPPSVNMDTVRPADALRAVEAPMYSSATVPTQYQTRASLHSVQTSMLDRGHEAIPWQGVVSDYEKRIAPLPPAYASYPQLANSAYGCASEVGLEGSLCMSQQPMNPTAFIDTVEAGRGYTQASIVGSSKGEQTVSSFISGGTKHYRCGCGFESDSKRRMDRHHDSLRHSERKHGCSCGKFFTRVDSLKRHKKRCTQRR</sequence>
<keyword evidence="2" id="KW-1185">Reference proteome</keyword>
<organism evidence="1 2">
    <name type="scientific">Amanita muscaria (strain Koide BX008)</name>
    <dbReference type="NCBI Taxonomy" id="946122"/>
    <lineage>
        <taxon>Eukaryota</taxon>
        <taxon>Fungi</taxon>
        <taxon>Dikarya</taxon>
        <taxon>Basidiomycota</taxon>
        <taxon>Agaricomycotina</taxon>
        <taxon>Agaricomycetes</taxon>
        <taxon>Agaricomycetidae</taxon>
        <taxon>Agaricales</taxon>
        <taxon>Pluteineae</taxon>
        <taxon>Amanitaceae</taxon>
        <taxon>Amanita</taxon>
    </lineage>
</organism>
<name>A0A0C2RZU5_AMAMK</name>
<proteinExistence type="predicted"/>
<accession>A0A0C2RZU5</accession>
<dbReference type="OrthoDB" id="3061653at2759"/>
<evidence type="ECO:0000313" key="2">
    <source>
        <dbReference type="Proteomes" id="UP000054549"/>
    </source>
</evidence>
<gene>
    <name evidence="1" type="ORF">M378DRAFT_173171</name>
</gene>
<dbReference type="HOGENOM" id="CLU_073869_0_0_1"/>
<evidence type="ECO:0008006" key="3">
    <source>
        <dbReference type="Google" id="ProtNLM"/>
    </source>
</evidence>
<dbReference type="EMBL" id="KN818460">
    <property type="protein sequence ID" value="KIL55920.1"/>
    <property type="molecule type" value="Genomic_DNA"/>
</dbReference>
<dbReference type="Proteomes" id="UP000054549">
    <property type="component" value="Unassembled WGS sequence"/>
</dbReference>
<protein>
    <recommendedName>
        <fullName evidence="3">C2H2-type domain-containing protein</fullName>
    </recommendedName>
</protein>
<dbReference type="InParanoid" id="A0A0C2RZU5"/>